<evidence type="ECO:0000256" key="13">
    <source>
        <dbReference type="SAM" id="MobiDB-lite"/>
    </source>
</evidence>
<organism evidence="18">
    <name type="scientific">Perkinsus marinus (strain ATCC 50983 / TXsc)</name>
    <dbReference type="NCBI Taxonomy" id="423536"/>
    <lineage>
        <taxon>Eukaryota</taxon>
        <taxon>Sar</taxon>
        <taxon>Alveolata</taxon>
        <taxon>Perkinsozoa</taxon>
        <taxon>Perkinsea</taxon>
        <taxon>Perkinsida</taxon>
        <taxon>Perkinsidae</taxon>
        <taxon>Perkinsus</taxon>
    </lineage>
</organism>
<dbReference type="InterPro" id="IPR008271">
    <property type="entry name" value="Ser/Thr_kinase_AS"/>
</dbReference>
<dbReference type="GO" id="GO:0004674">
    <property type="term" value="F:protein serine/threonine kinase activity"/>
    <property type="evidence" value="ECO:0007669"/>
    <property type="project" value="UniProtKB-KW"/>
</dbReference>
<dbReference type="PROSITE" id="PS00211">
    <property type="entry name" value="ABC_TRANSPORTER_1"/>
    <property type="match status" value="1"/>
</dbReference>
<dbReference type="InParanoid" id="C5LNP4"/>
<dbReference type="Pfam" id="PF00005">
    <property type="entry name" value="ABC_tran"/>
    <property type="match status" value="1"/>
</dbReference>
<dbReference type="OrthoDB" id="444906at2759"/>
<evidence type="ECO:0000259" key="16">
    <source>
        <dbReference type="PROSITE" id="PS50893"/>
    </source>
</evidence>
<gene>
    <name evidence="17" type="ORF">Pmar_PMAR008242</name>
</gene>
<dbReference type="PANTHER" id="PTHR43394:SF1">
    <property type="entry name" value="ATP-BINDING CASSETTE SUB-FAMILY B MEMBER 10, MITOCHONDRIAL"/>
    <property type="match status" value="1"/>
</dbReference>
<keyword evidence="7" id="KW-0418">Kinase</keyword>
<evidence type="ECO:0000256" key="2">
    <source>
        <dbReference type="ARBA" id="ARBA00004141"/>
    </source>
</evidence>
<dbReference type="RefSeq" id="XP_002768945.1">
    <property type="nucleotide sequence ID" value="XM_002768899.1"/>
</dbReference>
<dbReference type="GeneID" id="9040214"/>
<evidence type="ECO:0000256" key="3">
    <source>
        <dbReference type="ARBA" id="ARBA00022527"/>
    </source>
</evidence>
<dbReference type="GO" id="GO:0090374">
    <property type="term" value="P:oligopeptide export from mitochondrion"/>
    <property type="evidence" value="ECO:0007669"/>
    <property type="project" value="TreeGrafter"/>
</dbReference>
<keyword evidence="3" id="KW-0723">Serine/threonine-protein kinase</keyword>
<dbReference type="Gene3D" id="1.20.1560.10">
    <property type="entry name" value="ABC transporter type 1, transmembrane domain"/>
    <property type="match status" value="1"/>
</dbReference>
<dbReference type="GO" id="GO:0015421">
    <property type="term" value="F:ABC-type oligopeptide transporter activity"/>
    <property type="evidence" value="ECO:0007669"/>
    <property type="project" value="TreeGrafter"/>
</dbReference>
<dbReference type="InterPro" id="IPR017871">
    <property type="entry name" value="ABC_transporter-like_CS"/>
</dbReference>
<dbReference type="PROSITE" id="PS00108">
    <property type="entry name" value="PROTEIN_KINASE_ST"/>
    <property type="match status" value="1"/>
</dbReference>
<dbReference type="InterPro" id="IPR036640">
    <property type="entry name" value="ABC1_TM_sf"/>
</dbReference>
<sequence>MLSEASIEPRPQSGAPRAEMSHEAATAVMRGEFANGGREGVNTDDLAAAAARRTEALLAREAVPKAGGQEVAQRRKEVPVKVAQKRPLAESTTAAEVQASVKKEEAQVKVATTPIDEHQKKAAPKVRSTPPSTGVKRRRVNAKAKGAVGGDANGVVFDKQHVVKMLGKGVQAGSQLQEMRGEVGVLPKPKQQVMTAPLEWQASHQMPSHSLQDAFEVWAFCCHYSDSLVGIPARPAGEFADALFARTLTPLMQRIHLALLRLVVPHVVALSARESSDKATCGALPYLPLKASSTTLTLGWQCLVSETILTLAKEEGRREEIEEGAKWMNLVEYKDIPVRVRITVIKALLDSCRVSPLYVRYRACVSAALERGKVLTARLARIENESMAREVEIGRDAITERIEDRRRELEQLEMALCREGVGKELRKLSKRRRVVSAVRQQGTRALLRLAPDEMTGQLTAVGVDRAGHSYFVIPQVSSTTPCVCVRYSNGALGFYQTKEEVEGLVLSLDQEPSRAEGKLRRQLAERTAKDLEVRESFPPDLRSVEGLTCLEAGSELREIVKKLRNEADRLLKLTVETSPIVEVSEGYNKMKAMLMRWFRQKKCWEKEEGWWEEYERGCDEGSVEDVVAPLNMEELKDMGSDKDKSPVVASAPMIRWPSVSTPKTVKSEHQSPMSGRRRVSEARGGSVIEAKYERLNRLGQGTYGTVSRCRNKKTGELVAVKALLTPEEMKRKSKEGFPVVSLREIGVLSRVKHRNVVELKEVVHDGEDSVYLVFEYCEHDIATLMDVNGVSFSEGDVKCIFVQLLQAVQYLHWVGIIHRDIKPPNLLLNNKGVLKLADFGLARGYSHTIPPRDQHLTTVVVTLWYRAPELLLGQSDYTPAIDVWSCGCVLMELLLSRPLLPGMSESDQLARIFGLLGTPRAIDWPEIQYLPHYEDLAKPLLFTTSKDTLQSVLRDTSTPAVLYDYITNDLLTVAPGKRGDACRCLKHESRETEMLLQGNEEGGGVAHGDVGDGQNLPAAGSSRDNLVHWTRLLGLARTQKILLISGYSDLVRGAGASTRVFSLLDRRQGSGPLTHSNEEDSSTSQLLARRWRGEIRFKNVSFVYPSRPSSFVLRNLSLTAPGGECTCLVGESGAGKSTIFLLLQRLYSCPPGRIFIDDIDVNTIPTRLLRRKLLGLVGQEPVLFRGSIRSNVLYGVDNGGTDDADNGDHRLQHALKIGHCLGFVGQLPGGVDCEVGERAVQLSGGQKQRLAIARAVAMDPRILLLDEATSALDTESERQVQEALDEAMVGRTTLSITHRVLSAARLASTVVVLDKGRVVETGKPNELLKDRKSAFKLLLDRQQCLPS</sequence>
<dbReference type="EMBL" id="GG683822">
    <property type="protein sequence ID" value="EER01663.1"/>
    <property type="molecule type" value="Genomic_DNA"/>
</dbReference>
<dbReference type="InterPro" id="IPR027417">
    <property type="entry name" value="P-loop_NTPase"/>
</dbReference>
<dbReference type="GO" id="GO:0005634">
    <property type="term" value="C:nucleus"/>
    <property type="evidence" value="ECO:0007669"/>
    <property type="project" value="UniProtKB-SubCell"/>
</dbReference>
<keyword evidence="4" id="KW-0808">Transferase</keyword>
<dbReference type="Gene3D" id="3.30.200.20">
    <property type="entry name" value="Phosphorylase Kinase, domain 1"/>
    <property type="match status" value="1"/>
</dbReference>
<dbReference type="GO" id="GO:0005743">
    <property type="term" value="C:mitochondrial inner membrane"/>
    <property type="evidence" value="ECO:0007669"/>
    <property type="project" value="TreeGrafter"/>
</dbReference>
<dbReference type="SMART" id="SM00220">
    <property type="entry name" value="S_TKc"/>
    <property type="match status" value="1"/>
</dbReference>
<reference evidence="17 18" key="1">
    <citation type="submission" date="2008-07" db="EMBL/GenBank/DDBJ databases">
        <authorList>
            <person name="El-Sayed N."/>
            <person name="Caler E."/>
            <person name="Inman J."/>
            <person name="Amedeo P."/>
            <person name="Hass B."/>
            <person name="Wortman J."/>
        </authorList>
    </citation>
    <scope>NUCLEOTIDE SEQUENCE [LARGE SCALE GENOMIC DNA]</scope>
    <source>
        <strain evidence="18">ATCC 50983 / TXsc</strain>
    </source>
</reference>
<feature type="region of interest" description="Disordered" evidence="13">
    <location>
        <begin position="660"/>
        <end position="680"/>
    </location>
</feature>
<dbReference type="InterPro" id="IPR000719">
    <property type="entry name" value="Prot_kinase_dom"/>
</dbReference>
<dbReference type="InterPro" id="IPR003593">
    <property type="entry name" value="AAA+_ATPase"/>
</dbReference>
<evidence type="ECO:0000256" key="1">
    <source>
        <dbReference type="ARBA" id="ARBA00004123"/>
    </source>
</evidence>
<dbReference type="Proteomes" id="UP000007800">
    <property type="component" value="Unassembled WGS sequence"/>
</dbReference>
<feature type="region of interest" description="Disordered" evidence="13">
    <location>
        <begin position="1"/>
        <end position="25"/>
    </location>
</feature>
<keyword evidence="11" id="KW-0539">Nucleus</keyword>
<protein>
    <submittedName>
        <fullName evidence="17">Uncharacterized protein</fullName>
    </submittedName>
</protein>
<keyword evidence="18" id="KW-1185">Reference proteome</keyword>
<dbReference type="GO" id="GO:0016887">
    <property type="term" value="F:ATP hydrolysis activity"/>
    <property type="evidence" value="ECO:0007669"/>
    <property type="project" value="InterPro"/>
</dbReference>
<dbReference type="PROSITE" id="PS50893">
    <property type="entry name" value="ABC_TRANSPORTER_2"/>
    <property type="match status" value="1"/>
</dbReference>
<evidence type="ECO:0000313" key="17">
    <source>
        <dbReference type="EMBL" id="EER01663.1"/>
    </source>
</evidence>
<feature type="binding site" evidence="12">
    <location>
        <position position="721"/>
    </location>
    <ligand>
        <name>ATP</name>
        <dbReference type="ChEBI" id="CHEBI:30616"/>
    </ligand>
</feature>
<dbReference type="PANTHER" id="PTHR43394">
    <property type="entry name" value="ATP-DEPENDENT PERMEASE MDL1, MITOCHONDRIAL"/>
    <property type="match status" value="1"/>
</dbReference>
<evidence type="ECO:0000313" key="18">
    <source>
        <dbReference type="Proteomes" id="UP000007800"/>
    </source>
</evidence>
<dbReference type="InterPro" id="IPR011009">
    <property type="entry name" value="Kinase-like_dom_sf"/>
</dbReference>
<dbReference type="FunFam" id="3.40.50.300:FF:000913">
    <property type="entry name" value="ABC multidrug transporter SitT"/>
    <property type="match status" value="1"/>
</dbReference>
<dbReference type="InterPro" id="IPR039421">
    <property type="entry name" value="Type_1_exporter"/>
</dbReference>
<evidence type="ECO:0000256" key="7">
    <source>
        <dbReference type="ARBA" id="ARBA00022777"/>
    </source>
</evidence>
<proteinExistence type="predicted"/>
<dbReference type="SUPFAM" id="SSF56112">
    <property type="entry name" value="Protein kinase-like (PK-like)"/>
    <property type="match status" value="1"/>
</dbReference>
<feature type="domain" description="Protein kinase" evidence="14">
    <location>
        <begin position="692"/>
        <end position="990"/>
    </location>
</feature>
<dbReference type="Gene3D" id="3.40.50.300">
    <property type="entry name" value="P-loop containing nucleotide triphosphate hydrolases"/>
    <property type="match status" value="1"/>
</dbReference>
<name>C5LNP4_PERM5</name>
<dbReference type="InterPro" id="IPR018501">
    <property type="entry name" value="DDT_dom"/>
</dbReference>
<keyword evidence="9" id="KW-1133">Transmembrane helix</keyword>
<dbReference type="GO" id="GO:0005524">
    <property type="term" value="F:ATP binding"/>
    <property type="evidence" value="ECO:0007669"/>
    <property type="project" value="UniProtKB-UniRule"/>
</dbReference>
<feature type="region of interest" description="Disordered" evidence="13">
    <location>
        <begin position="118"/>
        <end position="139"/>
    </location>
</feature>
<feature type="domain" description="ABC transporter" evidence="16">
    <location>
        <begin position="1095"/>
        <end position="1340"/>
    </location>
</feature>
<keyword evidence="8 12" id="KW-0067">ATP-binding</keyword>
<evidence type="ECO:0000256" key="8">
    <source>
        <dbReference type="ARBA" id="ARBA00022840"/>
    </source>
</evidence>
<dbReference type="InterPro" id="IPR003439">
    <property type="entry name" value="ABC_transporter-like_ATP-bd"/>
</dbReference>
<feature type="region of interest" description="Disordered" evidence="13">
    <location>
        <begin position="65"/>
        <end position="88"/>
    </location>
</feature>
<evidence type="ECO:0000256" key="9">
    <source>
        <dbReference type="ARBA" id="ARBA00022989"/>
    </source>
</evidence>
<evidence type="ECO:0000256" key="4">
    <source>
        <dbReference type="ARBA" id="ARBA00022679"/>
    </source>
</evidence>
<dbReference type="SMART" id="SM00382">
    <property type="entry name" value="AAA"/>
    <property type="match status" value="1"/>
</dbReference>
<evidence type="ECO:0000259" key="15">
    <source>
        <dbReference type="PROSITE" id="PS50827"/>
    </source>
</evidence>
<dbReference type="FunFam" id="1.10.510.10:FF:000624">
    <property type="entry name" value="Mitogen-activated protein kinase"/>
    <property type="match status" value="1"/>
</dbReference>
<keyword evidence="10" id="KW-0472">Membrane</keyword>
<dbReference type="PROSITE" id="PS50011">
    <property type="entry name" value="PROTEIN_KINASE_DOM"/>
    <property type="match status" value="1"/>
</dbReference>
<keyword evidence="6 12" id="KW-0547">Nucleotide-binding</keyword>
<evidence type="ECO:0000256" key="12">
    <source>
        <dbReference type="PROSITE-ProRule" id="PRU10141"/>
    </source>
</evidence>
<evidence type="ECO:0000256" key="10">
    <source>
        <dbReference type="ARBA" id="ARBA00023136"/>
    </source>
</evidence>
<evidence type="ECO:0000259" key="14">
    <source>
        <dbReference type="PROSITE" id="PS50011"/>
    </source>
</evidence>
<accession>C5LNP4</accession>
<evidence type="ECO:0000256" key="6">
    <source>
        <dbReference type="ARBA" id="ARBA00022741"/>
    </source>
</evidence>
<dbReference type="PROSITE" id="PS00107">
    <property type="entry name" value="PROTEIN_KINASE_ATP"/>
    <property type="match status" value="1"/>
</dbReference>
<feature type="domain" description="DDT" evidence="15">
    <location>
        <begin position="208"/>
        <end position="269"/>
    </location>
</feature>
<keyword evidence="5" id="KW-0812">Transmembrane</keyword>
<dbReference type="Pfam" id="PF00069">
    <property type="entry name" value="Pkinase"/>
    <property type="match status" value="1"/>
</dbReference>
<comment type="subcellular location">
    <subcellularLocation>
        <location evidence="2">Membrane</location>
        <topology evidence="2">Multi-pass membrane protein</topology>
    </subcellularLocation>
    <subcellularLocation>
        <location evidence="1">Nucleus</location>
    </subcellularLocation>
</comment>
<dbReference type="Gene3D" id="1.10.510.10">
    <property type="entry name" value="Transferase(Phosphotransferase) domain 1"/>
    <property type="match status" value="1"/>
</dbReference>
<evidence type="ECO:0000256" key="11">
    <source>
        <dbReference type="ARBA" id="ARBA00023242"/>
    </source>
</evidence>
<dbReference type="InterPro" id="IPR017441">
    <property type="entry name" value="Protein_kinase_ATP_BS"/>
</dbReference>
<dbReference type="SUPFAM" id="SSF52540">
    <property type="entry name" value="P-loop containing nucleoside triphosphate hydrolases"/>
    <property type="match status" value="1"/>
</dbReference>
<dbReference type="PROSITE" id="PS50827">
    <property type="entry name" value="DDT"/>
    <property type="match status" value="1"/>
</dbReference>
<evidence type="ECO:0000256" key="5">
    <source>
        <dbReference type="ARBA" id="ARBA00022692"/>
    </source>
</evidence>